<reference evidence="2 3" key="1">
    <citation type="submission" date="2013-11" db="EMBL/GenBank/DDBJ databases">
        <title>Genome sequencing of Stegodyphus mimosarum.</title>
        <authorList>
            <person name="Bechsgaard J."/>
        </authorList>
    </citation>
    <scope>NUCLEOTIDE SEQUENCE [LARGE SCALE GENOMIC DNA]</scope>
</reference>
<feature type="region of interest" description="Disordered" evidence="1">
    <location>
        <begin position="72"/>
        <end position="101"/>
    </location>
</feature>
<accession>A0A087TGQ2</accession>
<evidence type="ECO:0000256" key="1">
    <source>
        <dbReference type="SAM" id="MobiDB-lite"/>
    </source>
</evidence>
<dbReference type="AlphaFoldDB" id="A0A087TGQ2"/>
<feature type="non-terminal residue" evidence="2">
    <location>
        <position position="426"/>
    </location>
</feature>
<evidence type="ECO:0000313" key="2">
    <source>
        <dbReference type="EMBL" id="KFM64291.1"/>
    </source>
</evidence>
<protein>
    <submittedName>
        <fullName evidence="2">Uncharacterized protein</fullName>
    </submittedName>
</protein>
<name>A0A087TGQ2_STEMI</name>
<dbReference type="Proteomes" id="UP000054359">
    <property type="component" value="Unassembled WGS sequence"/>
</dbReference>
<feature type="region of interest" description="Disordered" evidence="1">
    <location>
        <begin position="1"/>
        <end position="38"/>
    </location>
</feature>
<evidence type="ECO:0000313" key="3">
    <source>
        <dbReference type="Proteomes" id="UP000054359"/>
    </source>
</evidence>
<proteinExistence type="predicted"/>
<feature type="compositionally biased region" description="Basic and acidic residues" evidence="1">
    <location>
        <begin position="91"/>
        <end position="100"/>
    </location>
</feature>
<gene>
    <name evidence="2" type="ORF">X975_13184</name>
</gene>
<organism evidence="2 3">
    <name type="scientific">Stegodyphus mimosarum</name>
    <name type="common">African social velvet spider</name>
    <dbReference type="NCBI Taxonomy" id="407821"/>
    <lineage>
        <taxon>Eukaryota</taxon>
        <taxon>Metazoa</taxon>
        <taxon>Ecdysozoa</taxon>
        <taxon>Arthropoda</taxon>
        <taxon>Chelicerata</taxon>
        <taxon>Arachnida</taxon>
        <taxon>Araneae</taxon>
        <taxon>Araneomorphae</taxon>
        <taxon>Entelegynae</taxon>
        <taxon>Eresoidea</taxon>
        <taxon>Eresidae</taxon>
        <taxon>Stegodyphus</taxon>
    </lineage>
</organism>
<dbReference type="EMBL" id="KK115151">
    <property type="protein sequence ID" value="KFM64291.1"/>
    <property type="molecule type" value="Genomic_DNA"/>
</dbReference>
<keyword evidence="3" id="KW-1185">Reference proteome</keyword>
<feature type="compositionally biased region" description="Basic residues" evidence="1">
    <location>
        <begin position="23"/>
        <end position="32"/>
    </location>
</feature>
<sequence>MNSEKCRLKNHQLSNSNGIDKKRTNRRKKVHGKNAAPVLASKGRSNLVLQSCNISISNSGALSENKSQRAYAKQKKSSTKSNCKKHSRIKSRPEPDKNSDSEFLIISEGKDDGELNSADLNDLSSTSSVCENMPPLKEDFLSVTNNDSINENSDSSSQNLNCMKSRSAKVDSNCLTKRDNKCCDLINQDIPENLSGNLETLNFLPTYENSAFESNSLACKLDSTSSFISDPKSKVDQSNGQFDNPLSENVNCVPIEFASVIEEFASVSRHYESRFDLYINVLKLDCITNFPDLNHENIPDIVLDFHAFEAAYEYYKNKKSESKTGEDDQKCNSINSECNAEVGGECSESKSSSLNSVNVNIKRKKRINMPQPRKKKKIREQQHFTLHNNNNNAKEINSSEEYVLCSSESLGNMSADFMEALHLLPG</sequence>
<feature type="compositionally biased region" description="Basic residues" evidence="1">
    <location>
        <begin position="72"/>
        <end position="90"/>
    </location>
</feature>